<sequence>MLNGSSAHPLRAANEMDRMNWLNLEHLLLDALPDRPLTLAPTLDHAQFRDQALSVAAGLQARGVKNLA</sequence>
<feature type="non-terminal residue" evidence="1">
    <location>
        <position position="68"/>
    </location>
</feature>
<reference evidence="1 2" key="1">
    <citation type="submission" date="2018-08" db="EMBL/GenBank/DDBJ databases">
        <title>Recombination of ecologically and evolutionarily significant loci maintains genetic cohesion in the Pseudomonas syringae species complex.</title>
        <authorList>
            <person name="Dillon M."/>
            <person name="Thakur S."/>
            <person name="Almeida R.N.D."/>
            <person name="Weir B.S."/>
            <person name="Guttman D.S."/>
        </authorList>
    </citation>
    <scope>NUCLEOTIDE SEQUENCE [LARGE SCALE GENOMIC DNA]</scope>
    <source>
        <strain evidence="1 2">ICMP 4525</strain>
    </source>
</reference>
<comment type="caution">
    <text evidence="1">The sequence shown here is derived from an EMBL/GenBank/DDBJ whole genome shotgun (WGS) entry which is preliminary data.</text>
</comment>
<dbReference type="AlphaFoldDB" id="A0A3M6HFU5"/>
<evidence type="ECO:0000313" key="1">
    <source>
        <dbReference type="EMBL" id="RMW03695.1"/>
    </source>
</evidence>
<proteinExistence type="predicted"/>
<protein>
    <submittedName>
        <fullName evidence="1">AMP-binding enzyme protein</fullName>
    </submittedName>
</protein>
<dbReference type="EMBL" id="RBVA01000375">
    <property type="protein sequence ID" value="RMW03695.1"/>
    <property type="molecule type" value="Genomic_DNA"/>
</dbReference>
<dbReference type="Proteomes" id="UP000271531">
    <property type="component" value="Unassembled WGS sequence"/>
</dbReference>
<accession>A0A3M6HFU5</accession>
<evidence type="ECO:0000313" key="2">
    <source>
        <dbReference type="Proteomes" id="UP000271531"/>
    </source>
</evidence>
<name>A0A3M6HFU5_PSEAJ</name>
<gene>
    <name evidence="1" type="ORF">ALP03_05809</name>
</gene>
<organism evidence="1 2">
    <name type="scientific">Pseudomonas amygdali pv. tabaci</name>
    <name type="common">Pseudomonas syringae pv. tabaci</name>
    <dbReference type="NCBI Taxonomy" id="322"/>
    <lineage>
        <taxon>Bacteria</taxon>
        <taxon>Pseudomonadati</taxon>
        <taxon>Pseudomonadota</taxon>
        <taxon>Gammaproteobacteria</taxon>
        <taxon>Pseudomonadales</taxon>
        <taxon>Pseudomonadaceae</taxon>
        <taxon>Pseudomonas</taxon>
        <taxon>Pseudomonas amygdali</taxon>
    </lineage>
</organism>